<dbReference type="RefSeq" id="WP_002693933.1">
    <property type="nucleotide sequence ID" value="NZ_AAWS01000003.1"/>
</dbReference>
<gene>
    <name evidence="2" type="ORF">M23134_04191</name>
</gene>
<dbReference type="eggNOG" id="COG0286">
    <property type="taxonomic scope" value="Bacteria"/>
</dbReference>
<sequence length="168" mass="19748">MLANLILAVFWAVFIIYIGSNIYLNIRAEYKNTPRRRIRRYYQELEQASNYGEAALQVPFQNLLYDYAKEYGLKLHLTRLAPPTDAPPNPLHKITGQWESISLFADLSHEVNQRMMAGYPRQNILFENTHTALLVQNGQKVAYIDMNDWKKLHQLLLKFVQFNPHQKK</sequence>
<name>A1ZE50_MICM2</name>
<evidence type="ECO:0000313" key="2">
    <source>
        <dbReference type="EMBL" id="EAY31358.1"/>
    </source>
</evidence>
<dbReference type="AlphaFoldDB" id="A1ZE50"/>
<organism evidence="2 3">
    <name type="scientific">Microscilla marina ATCC 23134</name>
    <dbReference type="NCBI Taxonomy" id="313606"/>
    <lineage>
        <taxon>Bacteria</taxon>
        <taxon>Pseudomonadati</taxon>
        <taxon>Bacteroidota</taxon>
        <taxon>Cytophagia</taxon>
        <taxon>Cytophagales</taxon>
        <taxon>Microscillaceae</taxon>
        <taxon>Microscilla</taxon>
    </lineage>
</organism>
<evidence type="ECO:0000313" key="3">
    <source>
        <dbReference type="Proteomes" id="UP000004095"/>
    </source>
</evidence>
<keyword evidence="1" id="KW-0812">Transmembrane</keyword>
<dbReference type="Proteomes" id="UP000004095">
    <property type="component" value="Unassembled WGS sequence"/>
</dbReference>
<proteinExistence type="predicted"/>
<keyword evidence="3" id="KW-1185">Reference proteome</keyword>
<evidence type="ECO:0000256" key="1">
    <source>
        <dbReference type="SAM" id="Phobius"/>
    </source>
</evidence>
<comment type="caution">
    <text evidence="2">The sequence shown here is derived from an EMBL/GenBank/DDBJ whole genome shotgun (WGS) entry which is preliminary data.</text>
</comment>
<keyword evidence="1" id="KW-1133">Transmembrane helix</keyword>
<feature type="transmembrane region" description="Helical" evidence="1">
    <location>
        <begin position="6"/>
        <end position="26"/>
    </location>
</feature>
<accession>A1ZE50</accession>
<dbReference type="OrthoDB" id="9759819at2"/>
<protein>
    <submittedName>
        <fullName evidence="2">Uncharacterized protein</fullName>
    </submittedName>
</protein>
<dbReference type="EMBL" id="AAWS01000003">
    <property type="protein sequence ID" value="EAY31358.1"/>
    <property type="molecule type" value="Genomic_DNA"/>
</dbReference>
<reference evidence="2 3" key="1">
    <citation type="submission" date="2007-01" db="EMBL/GenBank/DDBJ databases">
        <authorList>
            <person name="Haygood M."/>
            <person name="Podell S."/>
            <person name="Anderson C."/>
            <person name="Hopkinson B."/>
            <person name="Roe K."/>
            <person name="Barbeau K."/>
            <person name="Gaasterland T."/>
            <person name="Ferriera S."/>
            <person name="Johnson J."/>
            <person name="Kravitz S."/>
            <person name="Beeson K."/>
            <person name="Sutton G."/>
            <person name="Rogers Y.-H."/>
            <person name="Friedman R."/>
            <person name="Frazier M."/>
            <person name="Venter J.C."/>
        </authorList>
    </citation>
    <scope>NUCLEOTIDE SEQUENCE [LARGE SCALE GENOMIC DNA]</scope>
    <source>
        <strain evidence="2 3">ATCC 23134</strain>
    </source>
</reference>
<keyword evidence="1" id="KW-0472">Membrane</keyword>